<dbReference type="PANTHER" id="PTHR43808:SF31">
    <property type="entry name" value="N-ACETYL-L-CITRULLINE DEACETYLASE"/>
    <property type="match status" value="1"/>
</dbReference>
<keyword evidence="11" id="KW-1185">Reference proteome</keyword>
<evidence type="ECO:0000259" key="9">
    <source>
        <dbReference type="Pfam" id="PF07687"/>
    </source>
</evidence>
<keyword evidence="8" id="KW-0482">Metalloprotease</keyword>
<comment type="cofactor">
    <cofactor evidence="1">
        <name>Zn(2+)</name>
        <dbReference type="ChEBI" id="CHEBI:29105"/>
    </cofactor>
</comment>
<evidence type="ECO:0000256" key="7">
    <source>
        <dbReference type="ARBA" id="ARBA00022997"/>
    </source>
</evidence>
<keyword evidence="6" id="KW-0862">Zinc</keyword>
<sequence length="460" mass="51557">MKINFKEEVQKHKEDLLSDLFELLKVRSILGTDISEATPVGSGPKEALELFLSFGKRDGYETKLVDNIAGHIEIGEGEDLFGILGHVDVVPVNESEWTTPPFEPSVRDGKIFARGVLDDKGPTLAGYYAVKLLDKLGVKWKKRVRVIIGSDEETGFRCVKAYFAKEEQPSIGFTPDAMFPLIYGEKAHANFRYVFDKLEDKEEYDYKLLSLNAGLVKNMVPSEVTAELSGNLSLLEEKFNEFLKSNDLTGKIEGNTITVYGKAAHGSTPHFGVNAATKLADFLNSINLDKNGKLYVEFINKNISDSPFGDKLGLKYNDDEMGDATYNYGIFKYNLEEAIIETDSRYPAKFNLLEKLNELKFDNVNLDVYSNKEAHYVPKDDEMVQTLLSAYRNHTGDNVNEPRVVGGGTYARCLKKGVAFGVLLPGREDTMHQANEYIYEEDLMLSVAIFAEAIYNLCCK</sequence>
<dbReference type="InterPro" id="IPR010964">
    <property type="entry name" value="M20A_pepV-rel"/>
</dbReference>
<accession>A0ABX2T078</accession>
<dbReference type="NCBIfam" id="TIGR01887">
    <property type="entry name" value="dipeptidaselike"/>
    <property type="match status" value="1"/>
</dbReference>
<keyword evidence="4" id="KW-0479">Metal-binding</keyword>
<dbReference type="Pfam" id="PF07687">
    <property type="entry name" value="M20_dimer"/>
    <property type="match status" value="1"/>
</dbReference>
<dbReference type="Pfam" id="PF01546">
    <property type="entry name" value="Peptidase_M20"/>
    <property type="match status" value="1"/>
</dbReference>
<dbReference type="NCBIfam" id="NF005591">
    <property type="entry name" value="PRK07318.1"/>
    <property type="match status" value="1"/>
</dbReference>
<evidence type="ECO:0000256" key="2">
    <source>
        <dbReference type="ARBA" id="ARBA00006247"/>
    </source>
</evidence>
<reference evidence="10 11" key="1">
    <citation type="submission" date="2020-07" db="EMBL/GenBank/DDBJ databases">
        <title>MOT database genomes.</title>
        <authorList>
            <person name="Joseph S."/>
            <person name="Aduse-Opoku J."/>
            <person name="Hashim A."/>
            <person name="Wade W."/>
            <person name="Curtis M."/>
        </authorList>
    </citation>
    <scope>NUCLEOTIDE SEQUENCE [LARGE SCALE GENOMIC DNA]</scope>
    <source>
        <strain evidence="10 11">CIP 106318</strain>
    </source>
</reference>
<dbReference type="Proteomes" id="UP000531840">
    <property type="component" value="Unassembled WGS sequence"/>
</dbReference>
<dbReference type="EMBL" id="JACBYF010000019">
    <property type="protein sequence ID" value="NYS47955.1"/>
    <property type="molecule type" value="Genomic_DNA"/>
</dbReference>
<dbReference type="SUPFAM" id="SSF53187">
    <property type="entry name" value="Zn-dependent exopeptidases"/>
    <property type="match status" value="1"/>
</dbReference>
<dbReference type="Gene3D" id="3.30.70.360">
    <property type="match status" value="2"/>
</dbReference>
<gene>
    <name evidence="10" type="primary">pepV</name>
    <name evidence="10" type="ORF">HZY85_07200</name>
</gene>
<dbReference type="InterPro" id="IPR036264">
    <property type="entry name" value="Bact_exopeptidase_dim_dom"/>
</dbReference>
<evidence type="ECO:0000256" key="8">
    <source>
        <dbReference type="ARBA" id="ARBA00023049"/>
    </source>
</evidence>
<organism evidence="10 11">
    <name type="scientific">Gemelliphila palaticanis</name>
    <dbReference type="NCBI Taxonomy" id="81950"/>
    <lineage>
        <taxon>Bacteria</taxon>
        <taxon>Bacillati</taxon>
        <taxon>Bacillota</taxon>
        <taxon>Bacilli</taxon>
        <taxon>Bacillales</taxon>
        <taxon>Gemellaceae</taxon>
        <taxon>Gemelliphila</taxon>
    </lineage>
</organism>
<dbReference type="SUPFAM" id="SSF55031">
    <property type="entry name" value="Bacterial exopeptidase dimerisation domain"/>
    <property type="match status" value="1"/>
</dbReference>
<evidence type="ECO:0000256" key="1">
    <source>
        <dbReference type="ARBA" id="ARBA00001947"/>
    </source>
</evidence>
<dbReference type="CDD" id="cd03888">
    <property type="entry name" value="M20_PepV"/>
    <property type="match status" value="1"/>
</dbReference>
<keyword evidence="3" id="KW-0645">Protease</keyword>
<feature type="domain" description="Peptidase M20 dimerisation" evidence="9">
    <location>
        <begin position="255"/>
        <end position="292"/>
    </location>
</feature>
<evidence type="ECO:0000256" key="3">
    <source>
        <dbReference type="ARBA" id="ARBA00022670"/>
    </source>
</evidence>
<dbReference type="PANTHER" id="PTHR43808">
    <property type="entry name" value="ACETYLORNITHINE DEACETYLASE"/>
    <property type="match status" value="1"/>
</dbReference>
<dbReference type="InterPro" id="IPR002933">
    <property type="entry name" value="Peptidase_M20"/>
</dbReference>
<evidence type="ECO:0000313" key="10">
    <source>
        <dbReference type="EMBL" id="NYS47955.1"/>
    </source>
</evidence>
<dbReference type="InterPro" id="IPR011650">
    <property type="entry name" value="Peptidase_M20_dimer"/>
</dbReference>
<comment type="caution">
    <text evidence="10">The sequence shown here is derived from an EMBL/GenBank/DDBJ whole genome shotgun (WGS) entry which is preliminary data.</text>
</comment>
<evidence type="ECO:0000256" key="5">
    <source>
        <dbReference type="ARBA" id="ARBA00022801"/>
    </source>
</evidence>
<dbReference type="Gene3D" id="3.40.630.10">
    <property type="entry name" value="Zn peptidases"/>
    <property type="match status" value="1"/>
</dbReference>
<dbReference type="InterPro" id="IPR050072">
    <property type="entry name" value="Peptidase_M20A"/>
</dbReference>
<evidence type="ECO:0000256" key="4">
    <source>
        <dbReference type="ARBA" id="ARBA00022723"/>
    </source>
</evidence>
<dbReference type="RefSeq" id="WP_179941738.1">
    <property type="nucleotide sequence ID" value="NZ_JACBYF010000019.1"/>
</dbReference>
<keyword evidence="5" id="KW-0378">Hydrolase</keyword>
<keyword evidence="7" id="KW-0224">Dipeptidase</keyword>
<evidence type="ECO:0000256" key="6">
    <source>
        <dbReference type="ARBA" id="ARBA00022833"/>
    </source>
</evidence>
<proteinExistence type="inferred from homology"/>
<protein>
    <submittedName>
        <fullName evidence="10">Dipeptidase PepV</fullName>
    </submittedName>
</protein>
<comment type="similarity">
    <text evidence="2">Belongs to the peptidase M20A family.</text>
</comment>
<evidence type="ECO:0000313" key="11">
    <source>
        <dbReference type="Proteomes" id="UP000531840"/>
    </source>
</evidence>
<name>A0ABX2T078_9BACL</name>